<name>F4MVQ2_YEREN</name>
<keyword evidence="2" id="KW-0805">Transcription regulation</keyword>
<evidence type="ECO:0000256" key="3">
    <source>
        <dbReference type="ARBA" id="ARBA00023125"/>
    </source>
</evidence>
<dbReference type="InterPro" id="IPR051054">
    <property type="entry name" value="SorC_transcr_regulators"/>
</dbReference>
<evidence type="ECO:0000256" key="2">
    <source>
        <dbReference type="ARBA" id="ARBA00023015"/>
    </source>
</evidence>
<dbReference type="InterPro" id="IPR037171">
    <property type="entry name" value="NagB/RpiA_transferase-like"/>
</dbReference>
<feature type="domain" description="Sugar-binding" evidence="5">
    <location>
        <begin position="67"/>
        <end position="324"/>
    </location>
</feature>
<dbReference type="SUPFAM" id="SSF100950">
    <property type="entry name" value="NagB/RpiA/CoA transferase-like"/>
    <property type="match status" value="1"/>
</dbReference>
<organism evidence="7">
    <name type="scientific">Yersinia enterocolitica W22703</name>
    <dbReference type="NCBI Taxonomy" id="913028"/>
    <lineage>
        <taxon>Bacteria</taxon>
        <taxon>Pseudomonadati</taxon>
        <taxon>Pseudomonadota</taxon>
        <taxon>Gammaproteobacteria</taxon>
        <taxon>Enterobacterales</taxon>
        <taxon>Yersiniaceae</taxon>
        <taxon>Yersinia</taxon>
    </lineage>
</organism>
<evidence type="ECO:0000256" key="4">
    <source>
        <dbReference type="ARBA" id="ARBA00023163"/>
    </source>
</evidence>
<dbReference type="InterPro" id="IPR036390">
    <property type="entry name" value="WH_DNA-bd_sf"/>
</dbReference>
<accession>F4MVQ2</accession>
<dbReference type="GO" id="GO:0006355">
    <property type="term" value="P:regulation of DNA-templated transcription"/>
    <property type="evidence" value="ECO:0007669"/>
    <property type="project" value="InterPro"/>
</dbReference>
<dbReference type="EMBL" id="FR718510">
    <property type="protein sequence ID" value="CBX69910.1"/>
    <property type="molecule type" value="Genomic_DNA"/>
</dbReference>
<dbReference type="SUPFAM" id="SSF46785">
    <property type="entry name" value="Winged helix' DNA-binding domain"/>
    <property type="match status" value="1"/>
</dbReference>
<keyword evidence="3" id="KW-0238">DNA-binding</keyword>
<evidence type="ECO:0000313" key="7">
    <source>
        <dbReference type="EMBL" id="CBX69910.1"/>
    </source>
</evidence>
<evidence type="ECO:0000259" key="5">
    <source>
        <dbReference type="Pfam" id="PF04198"/>
    </source>
</evidence>
<dbReference type="Gene3D" id="3.40.50.1360">
    <property type="match status" value="1"/>
</dbReference>
<dbReference type="InterPro" id="IPR012318">
    <property type="entry name" value="HTH_CRP"/>
</dbReference>
<dbReference type="AlphaFoldDB" id="F4MVQ2"/>
<comment type="similarity">
    <text evidence="1">Belongs to the SorC transcriptional regulatory family.</text>
</comment>
<gene>
    <name evidence="7" type="primary">sorC</name>
    <name evidence="7" type="ORF">YEW_KP45210</name>
</gene>
<feature type="domain" description="HTH crp-type" evidence="6">
    <location>
        <begin position="29"/>
        <end position="61"/>
    </location>
</feature>
<protein>
    <submittedName>
        <fullName evidence="7">Sorbitol operon regulator</fullName>
    </submittedName>
</protein>
<proteinExistence type="inferred from homology"/>
<dbReference type="Pfam" id="PF04198">
    <property type="entry name" value="Sugar-bind"/>
    <property type="match status" value="1"/>
</dbReference>
<evidence type="ECO:0000256" key="1">
    <source>
        <dbReference type="ARBA" id="ARBA00010466"/>
    </source>
</evidence>
<evidence type="ECO:0000259" key="6">
    <source>
        <dbReference type="Pfam" id="PF13545"/>
    </source>
</evidence>
<reference evidence="7" key="1">
    <citation type="journal article" date="2011" name="BMC Genomics">
        <title>Shotgun sequencing of Yersinia enterocolitica strain W22703 (biotype 2, serotype O:9): genomic evidence for oscillation between invertebrates and mammals.</title>
        <authorList>
            <person name="Fuchs T.M."/>
            <person name="Brandt K."/>
            <person name="Starke M."/>
            <person name="Rattei T."/>
        </authorList>
    </citation>
    <scope>NUCLEOTIDE SEQUENCE</scope>
</reference>
<dbReference type="GO" id="GO:0030246">
    <property type="term" value="F:carbohydrate binding"/>
    <property type="evidence" value="ECO:0007669"/>
    <property type="project" value="InterPro"/>
</dbReference>
<dbReference type="InterPro" id="IPR007324">
    <property type="entry name" value="Sugar-bd_dom_put"/>
</dbReference>
<keyword evidence="4" id="KW-0804">Transcription</keyword>
<dbReference type="GO" id="GO:0003677">
    <property type="term" value="F:DNA binding"/>
    <property type="evidence" value="ECO:0007669"/>
    <property type="project" value="UniProtKB-KW"/>
</dbReference>
<dbReference type="PANTHER" id="PTHR34294">
    <property type="entry name" value="TRANSCRIPTIONAL REGULATOR-RELATED"/>
    <property type="match status" value="1"/>
</dbReference>
<sequence>MCTNVQEAEMEKSDDIRLMVKIAQMYYEQNFTQAEIAQALGIYRTSISRMLKRVREQGIVTISINYNYNENLLLEQQLKSRFKLREAIVVSSEQDQSPEQQLILMAKQCSALLNRIIENGDILGFSWGSAIATLVEQMDTSPVSRQLTCIPMVGGPSGKLESRFHVNTLIYSAAMKLKGESLLIDFPAILEESVIRDGIVQSQHYQAIADYWQRLDIAIFGIGSPNISGNSTWRAFYGSDVIDHFNDRQVAGDICSRFYDLQGNPVETYISDKTITIQLDKIKKARYSIGIAHSHEKINGIIGAIKGKYINSLVTTKETAEEIIRITA</sequence>
<dbReference type="PANTHER" id="PTHR34294:SF1">
    <property type="entry name" value="TRANSCRIPTIONAL REGULATOR LSRR"/>
    <property type="match status" value="1"/>
</dbReference>
<dbReference type="Gene3D" id="1.10.10.60">
    <property type="entry name" value="Homeodomain-like"/>
    <property type="match status" value="1"/>
</dbReference>
<dbReference type="Pfam" id="PF13545">
    <property type="entry name" value="HTH_Crp_2"/>
    <property type="match status" value="1"/>
</dbReference>